<dbReference type="SUPFAM" id="SSF50978">
    <property type="entry name" value="WD40 repeat-like"/>
    <property type="match status" value="1"/>
</dbReference>
<dbReference type="InterPro" id="IPR015943">
    <property type="entry name" value="WD40/YVTN_repeat-like_dom_sf"/>
</dbReference>
<gene>
    <name evidence="4" type="primary">CIA1_2</name>
    <name evidence="4" type="ORF">HAX54_041749</name>
</gene>
<evidence type="ECO:0000313" key="4">
    <source>
        <dbReference type="EMBL" id="MCE2054984.1"/>
    </source>
</evidence>
<evidence type="ECO:0000313" key="5">
    <source>
        <dbReference type="Proteomes" id="UP000823775"/>
    </source>
</evidence>
<name>A0ABS8W313_DATST</name>
<accession>A0ABS8W313</accession>
<keyword evidence="5" id="KW-1185">Reference proteome</keyword>
<reference evidence="4 5" key="1">
    <citation type="journal article" date="2021" name="BMC Genomics">
        <title>Datura genome reveals duplications of psychoactive alkaloid biosynthetic genes and high mutation rate following tissue culture.</title>
        <authorList>
            <person name="Rajewski A."/>
            <person name="Carter-House D."/>
            <person name="Stajich J."/>
            <person name="Litt A."/>
        </authorList>
    </citation>
    <scope>NUCLEOTIDE SEQUENCE [LARGE SCALE GENOMIC DNA]</scope>
    <source>
        <strain evidence="4">AR-01</strain>
    </source>
</reference>
<dbReference type="InterPro" id="IPR019775">
    <property type="entry name" value="WD40_repeat_CS"/>
</dbReference>
<dbReference type="Proteomes" id="UP000823775">
    <property type="component" value="Unassembled WGS sequence"/>
</dbReference>
<organism evidence="4 5">
    <name type="scientific">Datura stramonium</name>
    <name type="common">Jimsonweed</name>
    <name type="synonym">Common thornapple</name>
    <dbReference type="NCBI Taxonomy" id="4076"/>
    <lineage>
        <taxon>Eukaryota</taxon>
        <taxon>Viridiplantae</taxon>
        <taxon>Streptophyta</taxon>
        <taxon>Embryophyta</taxon>
        <taxon>Tracheophyta</taxon>
        <taxon>Spermatophyta</taxon>
        <taxon>Magnoliopsida</taxon>
        <taxon>eudicotyledons</taxon>
        <taxon>Gunneridae</taxon>
        <taxon>Pentapetalae</taxon>
        <taxon>asterids</taxon>
        <taxon>lamiids</taxon>
        <taxon>Solanales</taxon>
        <taxon>Solanaceae</taxon>
        <taxon>Solanoideae</taxon>
        <taxon>Datureae</taxon>
        <taxon>Datura</taxon>
    </lineage>
</organism>
<dbReference type="PROSITE" id="PS00678">
    <property type="entry name" value="WD_REPEATS_1"/>
    <property type="match status" value="1"/>
</dbReference>
<keyword evidence="2" id="KW-0677">Repeat</keyword>
<dbReference type="Gene3D" id="2.130.10.10">
    <property type="entry name" value="YVTN repeat-like/Quinoprotein amine dehydrogenase"/>
    <property type="match status" value="1"/>
</dbReference>
<dbReference type="PROSITE" id="PS50082">
    <property type="entry name" value="WD_REPEATS_2"/>
    <property type="match status" value="1"/>
</dbReference>
<evidence type="ECO:0000256" key="3">
    <source>
        <dbReference type="PROSITE-ProRule" id="PRU00221"/>
    </source>
</evidence>
<dbReference type="EMBL" id="JACEIK010006050">
    <property type="protein sequence ID" value="MCE2054984.1"/>
    <property type="molecule type" value="Genomic_DNA"/>
</dbReference>
<feature type="repeat" description="WD" evidence="3">
    <location>
        <begin position="26"/>
        <end position="60"/>
    </location>
</feature>
<keyword evidence="1 3" id="KW-0853">WD repeat</keyword>
<dbReference type="Pfam" id="PF00400">
    <property type="entry name" value="WD40"/>
    <property type="match status" value="1"/>
</dbReference>
<comment type="caution">
    <text evidence="4">The sequence shown here is derived from an EMBL/GenBank/DDBJ whole genome shotgun (WGS) entry which is preliminary data.</text>
</comment>
<dbReference type="SMART" id="SM00320">
    <property type="entry name" value="WD40"/>
    <property type="match status" value="1"/>
</dbReference>
<proteinExistence type="predicted"/>
<sequence length="72" mass="8201">MLYVYLVVNVHNEVDGPTFKLLLKKEKAYEMDVNSVQWNSGDRKLLASASDDGTVKIWELGSRLFGQKLLQT</sequence>
<evidence type="ECO:0000256" key="1">
    <source>
        <dbReference type="ARBA" id="ARBA00022574"/>
    </source>
</evidence>
<dbReference type="InterPro" id="IPR036322">
    <property type="entry name" value="WD40_repeat_dom_sf"/>
</dbReference>
<protein>
    <submittedName>
        <fullName evidence="4">Cytosolic iron-sulfur protein assembly protein</fullName>
    </submittedName>
</protein>
<dbReference type="PROSITE" id="PS50294">
    <property type="entry name" value="WD_REPEATS_REGION"/>
    <property type="match status" value="1"/>
</dbReference>
<dbReference type="InterPro" id="IPR001680">
    <property type="entry name" value="WD40_rpt"/>
</dbReference>
<evidence type="ECO:0000256" key="2">
    <source>
        <dbReference type="ARBA" id="ARBA00022737"/>
    </source>
</evidence>